<dbReference type="AlphaFoldDB" id="A0A803N6D2"/>
<accession>A0A803N6D2</accession>
<feature type="region of interest" description="Disordered" evidence="1">
    <location>
        <begin position="33"/>
        <end position="88"/>
    </location>
</feature>
<dbReference type="PANTHER" id="PTHR34835:SF34">
    <property type="entry name" value="OS08G0555500 PROTEIN"/>
    <property type="match status" value="1"/>
</dbReference>
<feature type="region of interest" description="Disordered" evidence="1">
    <location>
        <begin position="362"/>
        <end position="458"/>
    </location>
</feature>
<evidence type="ECO:0000313" key="3">
    <source>
        <dbReference type="Proteomes" id="UP000596660"/>
    </source>
</evidence>
<proteinExistence type="predicted"/>
<organism evidence="2 3">
    <name type="scientific">Chenopodium quinoa</name>
    <name type="common">Quinoa</name>
    <dbReference type="NCBI Taxonomy" id="63459"/>
    <lineage>
        <taxon>Eukaryota</taxon>
        <taxon>Viridiplantae</taxon>
        <taxon>Streptophyta</taxon>
        <taxon>Embryophyta</taxon>
        <taxon>Tracheophyta</taxon>
        <taxon>Spermatophyta</taxon>
        <taxon>Magnoliopsida</taxon>
        <taxon>eudicotyledons</taxon>
        <taxon>Gunneridae</taxon>
        <taxon>Pentapetalae</taxon>
        <taxon>Caryophyllales</taxon>
        <taxon>Chenopodiaceae</taxon>
        <taxon>Chenopodioideae</taxon>
        <taxon>Atripliceae</taxon>
        <taxon>Chenopodium</taxon>
    </lineage>
</organism>
<evidence type="ECO:0000313" key="2">
    <source>
        <dbReference type="EnsemblPlants" id="AUR62041270-RA:cds"/>
    </source>
</evidence>
<evidence type="ECO:0000256" key="1">
    <source>
        <dbReference type="SAM" id="MobiDB-lite"/>
    </source>
</evidence>
<dbReference type="Proteomes" id="UP000596660">
    <property type="component" value="Unplaced"/>
</dbReference>
<sequence>MSGRGGSVVRGGRAVRGGWRAVRGGIVGSLGRGWGGAGRRVVRDERRGGDDTPFDPNLEEETSSETYSAGDSEEEKESSSSKNHRGAKLLLPLADNSKSVGGRLKEVGKVIETFQQYEKISMNVNCPLETFGRVLGKFDETKTQIVRDMGFGTLFYAVGKRLPRQLAYWLCTRVHWVLDLPHGQRLIPTKVVDQEVEDSLWIKYRTINNSETEGITRKTLIEALEAPSAVASSAKLYNWCSLILDELLHAMASFAKRFYNNGFAHGSGGCTLFLLLMYLDRLNKISLEWNEFLRLKCLDVSYGGDAGHPLKAKDCFLAKRKREEADEVVADIDDEDLAWLTIDVKTRRTLVKEEYSFQRKKKKIGEKETKKEPDLDKELEKKLEKEPDLEKELEKEPEKEPNLEKENEKELGLEKEPKKEPDLDKELEKKPEKEPHLEKELEKEPEKEPDLEKDLRRS</sequence>
<dbReference type="Gramene" id="AUR62041270-RA">
    <property type="protein sequence ID" value="AUR62041270-RA:cds"/>
    <property type="gene ID" value="AUR62041270"/>
</dbReference>
<name>A0A803N6D2_CHEQI</name>
<protein>
    <submittedName>
        <fullName evidence="2">Uncharacterized protein</fullName>
    </submittedName>
</protein>
<feature type="compositionally biased region" description="Basic and acidic residues" evidence="1">
    <location>
        <begin position="41"/>
        <end position="50"/>
    </location>
</feature>
<reference evidence="2" key="1">
    <citation type="journal article" date="2017" name="Nature">
        <title>The genome of Chenopodium quinoa.</title>
        <authorList>
            <person name="Jarvis D.E."/>
            <person name="Ho Y.S."/>
            <person name="Lightfoot D.J."/>
            <person name="Schmoeckel S.M."/>
            <person name="Li B."/>
            <person name="Borm T.J.A."/>
            <person name="Ohyanagi H."/>
            <person name="Mineta K."/>
            <person name="Michell C.T."/>
            <person name="Saber N."/>
            <person name="Kharbatia N.M."/>
            <person name="Rupper R.R."/>
            <person name="Sharp A.R."/>
            <person name="Dally N."/>
            <person name="Boughton B.A."/>
            <person name="Woo Y.H."/>
            <person name="Gao G."/>
            <person name="Schijlen E.G.W.M."/>
            <person name="Guo X."/>
            <person name="Momin A.A."/>
            <person name="Negrao S."/>
            <person name="Al-Babili S."/>
            <person name="Gehring C."/>
            <person name="Roessner U."/>
            <person name="Jung C."/>
            <person name="Murphy K."/>
            <person name="Arold S.T."/>
            <person name="Gojobori T."/>
            <person name="van der Linden C.G."/>
            <person name="van Loo E.N."/>
            <person name="Jellen E.N."/>
            <person name="Maughan P.J."/>
            <person name="Tester M."/>
        </authorList>
    </citation>
    <scope>NUCLEOTIDE SEQUENCE [LARGE SCALE GENOMIC DNA]</scope>
    <source>
        <strain evidence="2">cv. PI 614886</strain>
    </source>
</reference>
<keyword evidence="3" id="KW-1185">Reference proteome</keyword>
<reference evidence="2" key="2">
    <citation type="submission" date="2021-03" db="UniProtKB">
        <authorList>
            <consortium name="EnsemblPlants"/>
        </authorList>
    </citation>
    <scope>IDENTIFICATION</scope>
</reference>
<dbReference type="EnsemblPlants" id="AUR62041270-RA">
    <property type="protein sequence ID" value="AUR62041270-RA:cds"/>
    <property type="gene ID" value="AUR62041270"/>
</dbReference>
<feature type="compositionally biased region" description="Basic and acidic residues" evidence="1">
    <location>
        <begin position="365"/>
        <end position="458"/>
    </location>
</feature>
<dbReference type="PANTHER" id="PTHR34835">
    <property type="entry name" value="OS07G0283600 PROTEIN-RELATED"/>
    <property type="match status" value="1"/>
</dbReference>